<name>A0AAE5GQ29_9VIBR</name>
<sequence>MSKRALSHLKVPTATVLNQDNSTAVKLTLRFYLSQARQEPKMQKDVLSGYHVDWTQNRSHLDYLTKSPIIELVIVWGISFSRYSVSLVQLRN</sequence>
<comment type="caution">
    <text evidence="1">The sequence shown here is derived from an EMBL/GenBank/DDBJ whole genome shotgun (WGS) entry which is preliminary data.</text>
</comment>
<evidence type="ECO:0000313" key="2">
    <source>
        <dbReference type="Proteomes" id="UP000572722"/>
    </source>
</evidence>
<organism evidence="1 2">
    <name type="scientific">Vibrio tubiashii</name>
    <dbReference type="NCBI Taxonomy" id="29498"/>
    <lineage>
        <taxon>Bacteria</taxon>
        <taxon>Pseudomonadati</taxon>
        <taxon>Pseudomonadota</taxon>
        <taxon>Gammaproteobacteria</taxon>
        <taxon>Vibrionales</taxon>
        <taxon>Vibrionaceae</taxon>
        <taxon>Vibrio</taxon>
        <taxon>Vibrio oreintalis group</taxon>
    </lineage>
</organism>
<dbReference type="RefSeq" id="WP_171321857.1">
    <property type="nucleotide sequence ID" value="NZ_VTXO01000003.1"/>
</dbReference>
<dbReference type="Proteomes" id="UP000572722">
    <property type="component" value="Unassembled WGS sequence"/>
</dbReference>
<gene>
    <name evidence="1" type="ORF">F0237_10175</name>
</gene>
<proteinExistence type="predicted"/>
<dbReference type="EMBL" id="VTXO01000003">
    <property type="protein sequence ID" value="NOI81028.1"/>
    <property type="molecule type" value="Genomic_DNA"/>
</dbReference>
<dbReference type="AlphaFoldDB" id="A0AAE5GQ29"/>
<protein>
    <submittedName>
        <fullName evidence="1">Uncharacterized protein</fullName>
    </submittedName>
</protein>
<evidence type="ECO:0000313" key="1">
    <source>
        <dbReference type="EMBL" id="NOI81028.1"/>
    </source>
</evidence>
<accession>A0AAE5GQ29</accession>
<reference evidence="1 2" key="1">
    <citation type="submission" date="2019-08" db="EMBL/GenBank/DDBJ databases">
        <title>Draft genome sequencing and comparative genomics of hatchery-associated Vibrios.</title>
        <authorList>
            <person name="Kehlet-Delgado H."/>
            <person name="Mueller R.S."/>
        </authorList>
    </citation>
    <scope>NUCLEOTIDE SEQUENCE [LARGE SCALE GENOMIC DNA]</scope>
    <source>
        <strain evidence="1 2">01-65-5-1</strain>
    </source>
</reference>